<comment type="caution">
    <text evidence="2">The sequence shown here is derived from an EMBL/GenBank/DDBJ whole genome shotgun (WGS) entry which is preliminary data.</text>
</comment>
<keyword evidence="1" id="KW-0812">Transmembrane</keyword>
<dbReference type="InParanoid" id="A0A7J7DH16"/>
<evidence type="ECO:0000313" key="2">
    <source>
        <dbReference type="EMBL" id="KAF5745578.1"/>
    </source>
</evidence>
<sequence>MIRRKVKDMPSADQFPLLDVPKNLTNITQYGLDDPSFSTHIVHCHLKFQKEWKFPTIYTVCHDLVQCNLYWLAMLLTLLVHQTLYKAWSNTKHFTQATLKDYTMAPSSFLISVLLSLAALHGAFAVEYVVDNRAANLPGGIKFNNEIGADYARQRMITASEFIWRLFQQNTEADRKTVARVTLVIDPDMKPGEVAYASNNEIHMGDDYINGIQGDARGDDFNGVLYHEMVHIWQWNGNGASGIGGLIEGIADFVRLKAGYVPSHWVKPGEGNSWNQGYDVTARFLDYCNDLRNGFVAELNKKMRTSYSDQFFADLLGKNVDQLWREYKAKYGM</sequence>
<organism evidence="2 3">
    <name type="scientific">Tripterygium wilfordii</name>
    <name type="common">Thunder God vine</name>
    <dbReference type="NCBI Taxonomy" id="458696"/>
    <lineage>
        <taxon>Eukaryota</taxon>
        <taxon>Viridiplantae</taxon>
        <taxon>Streptophyta</taxon>
        <taxon>Embryophyta</taxon>
        <taxon>Tracheophyta</taxon>
        <taxon>Spermatophyta</taxon>
        <taxon>Magnoliopsida</taxon>
        <taxon>eudicotyledons</taxon>
        <taxon>Gunneridae</taxon>
        <taxon>Pentapetalae</taxon>
        <taxon>rosids</taxon>
        <taxon>fabids</taxon>
        <taxon>Celastrales</taxon>
        <taxon>Celastraceae</taxon>
        <taxon>Tripterygium</taxon>
    </lineage>
</organism>
<evidence type="ECO:0000313" key="3">
    <source>
        <dbReference type="Proteomes" id="UP000593562"/>
    </source>
</evidence>
<proteinExistence type="predicted"/>
<evidence type="ECO:0008006" key="4">
    <source>
        <dbReference type="Google" id="ProtNLM"/>
    </source>
</evidence>
<name>A0A7J7DH16_TRIWF</name>
<accession>A0A7J7DH16</accession>
<dbReference type="Pfam" id="PF04450">
    <property type="entry name" value="BSP"/>
    <property type="match status" value="1"/>
</dbReference>
<dbReference type="AlphaFoldDB" id="A0A7J7DH16"/>
<feature type="transmembrane region" description="Helical" evidence="1">
    <location>
        <begin position="108"/>
        <end position="130"/>
    </location>
</feature>
<dbReference type="PANTHER" id="PTHR33321:SF21">
    <property type="entry name" value="BASIC SECRETORY PROTEASE"/>
    <property type="match status" value="1"/>
</dbReference>
<reference evidence="2 3" key="1">
    <citation type="journal article" date="2020" name="Nat. Commun.">
        <title>Genome of Tripterygium wilfordii and identification of cytochrome P450 involved in triptolide biosynthesis.</title>
        <authorList>
            <person name="Tu L."/>
            <person name="Su P."/>
            <person name="Zhang Z."/>
            <person name="Gao L."/>
            <person name="Wang J."/>
            <person name="Hu T."/>
            <person name="Zhou J."/>
            <person name="Zhang Y."/>
            <person name="Zhao Y."/>
            <person name="Liu Y."/>
            <person name="Song Y."/>
            <person name="Tong Y."/>
            <person name="Lu Y."/>
            <person name="Yang J."/>
            <person name="Xu C."/>
            <person name="Jia M."/>
            <person name="Peters R.J."/>
            <person name="Huang L."/>
            <person name="Gao W."/>
        </authorList>
    </citation>
    <scope>NUCLEOTIDE SEQUENCE [LARGE SCALE GENOMIC DNA]</scope>
    <source>
        <strain evidence="3">cv. XIE 37</strain>
        <tissue evidence="2">Leaf</tissue>
    </source>
</reference>
<evidence type="ECO:0000256" key="1">
    <source>
        <dbReference type="SAM" id="Phobius"/>
    </source>
</evidence>
<keyword evidence="1" id="KW-1133">Transmembrane helix</keyword>
<dbReference type="PANTHER" id="PTHR33321">
    <property type="match status" value="1"/>
</dbReference>
<keyword evidence="3" id="KW-1185">Reference proteome</keyword>
<feature type="transmembrane region" description="Helical" evidence="1">
    <location>
        <begin position="69"/>
        <end position="88"/>
    </location>
</feature>
<protein>
    <recommendedName>
        <fullName evidence="4">Plant basic secretory protein (BSP) family protein</fullName>
    </recommendedName>
</protein>
<keyword evidence="1" id="KW-0472">Membrane</keyword>
<dbReference type="EMBL" id="JAAARO010000007">
    <property type="protein sequence ID" value="KAF5745578.1"/>
    <property type="molecule type" value="Genomic_DNA"/>
</dbReference>
<dbReference type="Proteomes" id="UP000593562">
    <property type="component" value="Unassembled WGS sequence"/>
</dbReference>
<dbReference type="InterPro" id="IPR007541">
    <property type="entry name" value="Uncharacterised_BSP"/>
</dbReference>
<gene>
    <name evidence="2" type="ORF">HS088_TW07G01170</name>
</gene>